<dbReference type="Pfam" id="PF02992">
    <property type="entry name" value="Transposase_21"/>
    <property type="match status" value="1"/>
</dbReference>
<reference evidence="5" key="1">
    <citation type="submission" date="2018-02" db="EMBL/GenBank/DDBJ databases">
        <authorList>
            <person name="Cohen D.B."/>
            <person name="Kent A.D."/>
        </authorList>
    </citation>
    <scope>NUCLEOTIDE SEQUENCE</scope>
</reference>
<dbReference type="PANTHER" id="PTHR10775">
    <property type="entry name" value="OS08G0208400 PROTEIN"/>
    <property type="match status" value="1"/>
</dbReference>
<feature type="domain" description="DUF4216" evidence="2">
    <location>
        <begin position="760"/>
        <end position="831"/>
    </location>
</feature>
<feature type="compositionally biased region" description="Acidic residues" evidence="1">
    <location>
        <begin position="915"/>
        <end position="930"/>
    </location>
</feature>
<evidence type="ECO:0000259" key="4">
    <source>
        <dbReference type="Pfam" id="PF13963"/>
    </source>
</evidence>
<dbReference type="Pfam" id="PF13960">
    <property type="entry name" value="DUF4218"/>
    <property type="match status" value="1"/>
</dbReference>
<evidence type="ECO:0000259" key="2">
    <source>
        <dbReference type="Pfam" id="PF13952"/>
    </source>
</evidence>
<accession>A0A2N9EPU1</accession>
<evidence type="ECO:0000313" key="5">
    <source>
        <dbReference type="EMBL" id="SPC76700.1"/>
    </source>
</evidence>
<name>A0A2N9EPU1_FAGSY</name>
<dbReference type="AlphaFoldDB" id="A0A2N9EPU1"/>
<sequence length="1194" mass="138097">MDKSWMHETNRLGNRYAEGVKEFISMARNHADGRNRIKCPCRNCTNRYYKHIDDVEDDLFLKGIDLNYTQWIFHGEDPFLQNVHTQHNNQNANVEDTDDVEEMLDDIYMGTFPDANMGESSTTPNPTSNDHYARPFDKLWEDAQRELYPGCKKFSKLAFIVKLLHIKTICNWSDKSFDMVIDLIKKALPDGESLPRSYYEAKRFRKDLGFSYELIHACENDCVLFWKEYADEEECPKCKTSRWTYVAGTGTKIPRKVLRYFPIKPRLQRLFMSKEIANDMKWHKNGRVDDGNSLRHPADSIAWKEFDKEHSWFAEESRNVRLGLASDGFNPFGNMSTSYSMWPVVLMPYNLPPWRCMKDPYMLLSLLIPGSKALGNEIDVYLQPLVEDLQELWNEGLITYDASTQQTFQLHAALLWTINDFPAYGNLSGWSTKGKLACPICNKDTVFRWLKSGKKMCYMGHRRFLPQRHIWRKKKALFDGTEEHSMAPNELSGDQLLQQLMNVTNVQFGKGETTRKRKRTPNELNWTKKSTLLNIDGKTKDSAKARKDLCHMGIRKELHLQTNGTSTSMPHAKYTLSKAEKTKFFDWLKCVKFPDGYASNISRCVNTQKAVHLPREAELAGPVQFRWMYPIERFMGKLKRFVRNRAHPEGSIAEGYLSVECLTFCSMYLRGIHTRWSPEERNNDGWQEEMSVGLSVFSQRVRPLGAAKTVRLDNKLLTKARWFHTKDRDRTRRTQNSGITVPGEHESTTINYYGELRNILELHYMGRKQVYLFECNWWDIGNRTGMQKDEHFTSVNTSRTWYESDPFILACQASQVFYLNDTKLGSSWKVVQNMSHRNIYDIPIVPEGENEEDDEDNSVGENAHVQQEIDEDSISLHRDDVPAVELEADQLKELIAVDEVFVELDGSTFFNDDISSNDEIESDKEEESPSNDETNTDKEEESPSNDEFDLFDDDIGRGRGRQGQGRGQGQGQGQEHVWQDMPLHFTSQEEETELGSEMPPPPNGQLHEMLLHPTNEKEVEINAKSSKGKWALGIIPITIPPNTQGVIGPNASTFTTRVGYIIREYAEFHHMSWTKVPDDHKQMLKNRLACDFTLDLNRIEDNKCLEKALGYTFSNARSKYSKRFMKLPPDLEAAKADIPEDLTEEKWHKLCDLFNDEKWKAKSSRNAKNRENMKSNHTCGSRSFISSLEEVATI</sequence>
<feature type="domain" description="Transposase-associated" evidence="4">
    <location>
        <begin position="3"/>
        <end position="76"/>
    </location>
</feature>
<feature type="compositionally biased region" description="Acidic residues" evidence="1">
    <location>
        <begin position="938"/>
        <end position="953"/>
    </location>
</feature>
<dbReference type="InterPro" id="IPR004242">
    <property type="entry name" value="Transposase_21"/>
</dbReference>
<protein>
    <recommendedName>
        <fullName evidence="6">Transposase-associated domain-containing protein</fullName>
    </recommendedName>
</protein>
<dbReference type="Pfam" id="PF13963">
    <property type="entry name" value="Transpos_assoc"/>
    <property type="match status" value="1"/>
</dbReference>
<dbReference type="InterPro" id="IPR029480">
    <property type="entry name" value="Transpos_assoc"/>
</dbReference>
<dbReference type="InterPro" id="IPR025312">
    <property type="entry name" value="DUF4216"/>
</dbReference>
<dbReference type="Pfam" id="PF13952">
    <property type="entry name" value="DUF4216"/>
    <property type="match status" value="1"/>
</dbReference>
<feature type="compositionally biased region" description="Gly residues" evidence="1">
    <location>
        <begin position="961"/>
        <end position="972"/>
    </location>
</feature>
<dbReference type="InterPro" id="IPR025452">
    <property type="entry name" value="DUF4218"/>
</dbReference>
<dbReference type="PANTHER" id="PTHR10775:SF177">
    <property type="entry name" value="TNP2, PARTIAL"/>
    <property type="match status" value="1"/>
</dbReference>
<feature type="domain" description="DUF4218" evidence="3">
    <location>
        <begin position="610"/>
        <end position="682"/>
    </location>
</feature>
<evidence type="ECO:0008006" key="6">
    <source>
        <dbReference type="Google" id="ProtNLM"/>
    </source>
</evidence>
<evidence type="ECO:0000259" key="3">
    <source>
        <dbReference type="Pfam" id="PF13960"/>
    </source>
</evidence>
<dbReference type="EMBL" id="OIVN01000228">
    <property type="protein sequence ID" value="SPC76700.1"/>
    <property type="molecule type" value="Genomic_DNA"/>
</dbReference>
<organism evidence="5">
    <name type="scientific">Fagus sylvatica</name>
    <name type="common">Beechnut</name>
    <dbReference type="NCBI Taxonomy" id="28930"/>
    <lineage>
        <taxon>Eukaryota</taxon>
        <taxon>Viridiplantae</taxon>
        <taxon>Streptophyta</taxon>
        <taxon>Embryophyta</taxon>
        <taxon>Tracheophyta</taxon>
        <taxon>Spermatophyta</taxon>
        <taxon>Magnoliopsida</taxon>
        <taxon>eudicotyledons</taxon>
        <taxon>Gunneridae</taxon>
        <taxon>Pentapetalae</taxon>
        <taxon>rosids</taxon>
        <taxon>fabids</taxon>
        <taxon>Fagales</taxon>
        <taxon>Fagaceae</taxon>
        <taxon>Fagus</taxon>
    </lineage>
</organism>
<proteinExistence type="predicted"/>
<evidence type="ECO:0000256" key="1">
    <source>
        <dbReference type="SAM" id="MobiDB-lite"/>
    </source>
</evidence>
<feature type="region of interest" description="Disordered" evidence="1">
    <location>
        <begin position="909"/>
        <end position="975"/>
    </location>
</feature>
<gene>
    <name evidence="5" type="ORF">FSB_LOCUS4582</name>
</gene>